<evidence type="ECO:0000313" key="2">
    <source>
        <dbReference type="EMBL" id="MCD2423373.1"/>
    </source>
</evidence>
<name>A0ABS8PQL2_9BACT</name>
<evidence type="ECO:0008006" key="4">
    <source>
        <dbReference type="Google" id="ProtNLM"/>
    </source>
</evidence>
<keyword evidence="1" id="KW-1133">Transmembrane helix</keyword>
<accession>A0ABS8PQL2</accession>
<feature type="transmembrane region" description="Helical" evidence="1">
    <location>
        <begin position="57"/>
        <end position="80"/>
    </location>
</feature>
<protein>
    <recommendedName>
        <fullName evidence="4">DUF3592 domain-containing protein</fullName>
    </recommendedName>
</protein>
<feature type="transmembrane region" description="Helical" evidence="1">
    <location>
        <begin position="180"/>
        <end position="204"/>
    </location>
</feature>
<keyword evidence="1" id="KW-0812">Transmembrane</keyword>
<proteinExistence type="predicted"/>
<reference evidence="2 3" key="1">
    <citation type="submission" date="2021-11" db="EMBL/GenBank/DDBJ databases">
        <title>Genomic of Niabella pedocola.</title>
        <authorList>
            <person name="Wu T."/>
        </authorList>
    </citation>
    <scope>NUCLEOTIDE SEQUENCE [LARGE SCALE GENOMIC DNA]</scope>
    <source>
        <strain evidence="2 3">JCM 31011</strain>
    </source>
</reference>
<sequence>MTPSSDRNRTGLGGLQLLLFFFVLFTLFMTAGLPLIIHYAGGEWKMTAPDQSATAAFTWLGIGCFLWILVLILFINNFILSQFRKKRLLERLLQNGRHARGSVVQKQVLQAGGRGELLTLKVAFRNLVDAEVETYLSIVDSEPLQNRFAVGKTVSLLLDPDMGDPPVMIQGKGFQWNRPVMTLITLVLLILLTLAPGLLIYSYMQESRGYGWRYLGFGHPFVLIPFILGLELVVYTVIRKWAGTKRKASRLLLYGKPATATIINTAQTGLYINEQPQVRFTIEFEGSRGRMHQASFKQVVDLLKIPDIAPGKTLTILYDPEQPDQIQPLD</sequence>
<evidence type="ECO:0000256" key="1">
    <source>
        <dbReference type="SAM" id="Phobius"/>
    </source>
</evidence>
<dbReference type="Proteomes" id="UP001199816">
    <property type="component" value="Unassembled WGS sequence"/>
</dbReference>
<evidence type="ECO:0000313" key="3">
    <source>
        <dbReference type="Proteomes" id="UP001199816"/>
    </source>
</evidence>
<feature type="transmembrane region" description="Helical" evidence="1">
    <location>
        <begin position="12"/>
        <end position="37"/>
    </location>
</feature>
<dbReference type="RefSeq" id="WP_231004636.1">
    <property type="nucleotide sequence ID" value="NZ_JAJNEC010000005.1"/>
</dbReference>
<keyword evidence="3" id="KW-1185">Reference proteome</keyword>
<gene>
    <name evidence="2" type="ORF">LQ567_11420</name>
</gene>
<keyword evidence="1" id="KW-0472">Membrane</keyword>
<dbReference type="EMBL" id="JAJNEC010000005">
    <property type="protein sequence ID" value="MCD2423373.1"/>
    <property type="molecule type" value="Genomic_DNA"/>
</dbReference>
<organism evidence="2 3">
    <name type="scientific">Niabella pedocola</name>
    <dbReference type="NCBI Taxonomy" id="1752077"/>
    <lineage>
        <taxon>Bacteria</taxon>
        <taxon>Pseudomonadati</taxon>
        <taxon>Bacteroidota</taxon>
        <taxon>Chitinophagia</taxon>
        <taxon>Chitinophagales</taxon>
        <taxon>Chitinophagaceae</taxon>
        <taxon>Niabella</taxon>
    </lineage>
</organism>
<feature type="transmembrane region" description="Helical" evidence="1">
    <location>
        <begin position="216"/>
        <end position="238"/>
    </location>
</feature>
<comment type="caution">
    <text evidence="2">The sequence shown here is derived from an EMBL/GenBank/DDBJ whole genome shotgun (WGS) entry which is preliminary data.</text>
</comment>